<evidence type="ECO:0000313" key="3">
    <source>
        <dbReference type="Proteomes" id="UP000017559"/>
    </source>
</evidence>
<keyword evidence="3" id="KW-1185">Reference proteome</keyword>
<accession>V2XR50</accession>
<name>V2XR50_MONRO</name>
<dbReference type="Gene3D" id="3.40.50.150">
    <property type="entry name" value="Vaccinia Virus protein VP39"/>
    <property type="match status" value="1"/>
</dbReference>
<dbReference type="InterPro" id="IPR029063">
    <property type="entry name" value="SAM-dependent_MTases_sf"/>
</dbReference>
<dbReference type="EMBL" id="AWSO01000088">
    <property type="protein sequence ID" value="ESK95336.1"/>
    <property type="molecule type" value="Genomic_DNA"/>
</dbReference>
<protein>
    <submittedName>
        <fullName evidence="2">Tumor-related protein</fullName>
    </submittedName>
</protein>
<comment type="caution">
    <text evidence="2">The sequence shown here is derived from an EMBL/GenBank/DDBJ whole genome shotgun (WGS) entry which is preliminary data.</text>
</comment>
<evidence type="ECO:0000256" key="1">
    <source>
        <dbReference type="SAM" id="MobiDB-lite"/>
    </source>
</evidence>
<dbReference type="GO" id="GO:0005829">
    <property type="term" value="C:cytosol"/>
    <property type="evidence" value="ECO:0007669"/>
    <property type="project" value="TreeGrafter"/>
</dbReference>
<dbReference type="KEGG" id="mrr:Moror_3908"/>
<gene>
    <name evidence="2" type="ORF">Moror_3908</name>
</gene>
<feature type="region of interest" description="Disordered" evidence="1">
    <location>
        <begin position="1"/>
        <end position="36"/>
    </location>
</feature>
<evidence type="ECO:0000313" key="2">
    <source>
        <dbReference type="EMBL" id="ESK95336.1"/>
    </source>
</evidence>
<dbReference type="PANTHER" id="PTHR14614">
    <property type="entry name" value="HEPATOCELLULAR CARCINOMA-ASSOCIATED ANTIGEN"/>
    <property type="match status" value="1"/>
</dbReference>
<dbReference type="Proteomes" id="UP000017559">
    <property type="component" value="Unassembled WGS sequence"/>
</dbReference>
<dbReference type="GO" id="GO:0008757">
    <property type="term" value="F:S-adenosylmethionine-dependent methyltransferase activity"/>
    <property type="evidence" value="ECO:0007669"/>
    <property type="project" value="UniProtKB-ARBA"/>
</dbReference>
<dbReference type="OrthoDB" id="413520at2759"/>
<sequence length="309" mass="34462">MSSNPNFPDGLNIHPSTSHLLSGSGHPEDDPYSHPGQEKAIQKYGIAGRVWEAAYALKIYSDPPPNIHFDPPFPNSDVRNTMNLTIIELGSGSGLVGGNIARSLKARDMIILTDLPEVCPLLMENVRQQQINSEILLIRPLAWGNVEHMSNIQQEVVESRGGLTHILCSDLVYFPELLAPLLRSLIQLSSLSFARPNVEIIISYKIRSLAKETPFWSAFGLWFSFEPVLEQDLAIKGSNPSWRRFGSDMEGPLFVFIARRRPESHNWNVPSDDKDLLKGMGANGTLQPKESDTFESLLFMVLNEGGRDE</sequence>
<feature type="compositionally biased region" description="Basic and acidic residues" evidence="1">
    <location>
        <begin position="26"/>
        <end position="36"/>
    </location>
</feature>
<organism evidence="2 3">
    <name type="scientific">Moniliophthora roreri (strain MCA 2997)</name>
    <name type="common">Cocoa frosty pod rot fungus</name>
    <name type="synonym">Crinipellis roreri</name>
    <dbReference type="NCBI Taxonomy" id="1381753"/>
    <lineage>
        <taxon>Eukaryota</taxon>
        <taxon>Fungi</taxon>
        <taxon>Dikarya</taxon>
        <taxon>Basidiomycota</taxon>
        <taxon>Agaricomycotina</taxon>
        <taxon>Agaricomycetes</taxon>
        <taxon>Agaricomycetidae</taxon>
        <taxon>Agaricales</taxon>
        <taxon>Marasmiineae</taxon>
        <taxon>Marasmiaceae</taxon>
        <taxon>Moniliophthora</taxon>
    </lineage>
</organism>
<dbReference type="GO" id="GO:0032991">
    <property type="term" value="C:protein-containing complex"/>
    <property type="evidence" value="ECO:0007669"/>
    <property type="project" value="TreeGrafter"/>
</dbReference>
<dbReference type="Pfam" id="PF10294">
    <property type="entry name" value="Methyltransf_16"/>
    <property type="match status" value="1"/>
</dbReference>
<dbReference type="HOGENOM" id="CLU_039535_0_0_1"/>
<dbReference type="PANTHER" id="PTHR14614:SF161">
    <property type="match status" value="1"/>
</dbReference>
<proteinExistence type="predicted"/>
<dbReference type="InterPro" id="IPR019410">
    <property type="entry name" value="Methyltransf_16"/>
</dbReference>
<reference evidence="2 3" key="1">
    <citation type="journal article" date="2014" name="BMC Genomics">
        <title>Genome and secretome analysis of the hemibiotrophic fungal pathogen, Moniliophthora roreri, which causes frosty pod rot disease of cacao: mechanisms of the biotrophic and necrotrophic phases.</title>
        <authorList>
            <person name="Meinhardt L.W."/>
            <person name="Costa G.G.L."/>
            <person name="Thomazella D.P.T."/>
            <person name="Teixeira P.J.P.L."/>
            <person name="Carazzolle M.F."/>
            <person name="Schuster S.C."/>
            <person name="Carlson J.E."/>
            <person name="Guiltinan M.J."/>
            <person name="Mieczkowski P."/>
            <person name="Farmer A."/>
            <person name="Ramaraj T."/>
            <person name="Crozier J."/>
            <person name="Davis R.E."/>
            <person name="Shao J."/>
            <person name="Melnick R.L."/>
            <person name="Pereira G.A.G."/>
            <person name="Bailey B.A."/>
        </authorList>
    </citation>
    <scope>NUCLEOTIDE SEQUENCE [LARGE SCALE GENOMIC DNA]</scope>
    <source>
        <strain evidence="2 3">MCA 2997</strain>
    </source>
</reference>
<dbReference type="AlphaFoldDB" id="V2XR50"/>